<gene>
    <name evidence="2" type="ORF">JJJ17_10360</name>
</gene>
<dbReference type="RefSeq" id="WP_200686103.1">
    <property type="nucleotide sequence ID" value="NZ_JAEPRQ010000003.1"/>
</dbReference>
<evidence type="ECO:0000313" key="2">
    <source>
        <dbReference type="EMBL" id="MBK4216326.1"/>
    </source>
</evidence>
<dbReference type="Pfam" id="PF00583">
    <property type="entry name" value="Acetyltransf_1"/>
    <property type="match status" value="1"/>
</dbReference>
<dbReference type="Proteomes" id="UP000640485">
    <property type="component" value="Unassembled WGS sequence"/>
</dbReference>
<feature type="domain" description="N-acetyltransferase" evidence="1">
    <location>
        <begin position="2"/>
        <end position="155"/>
    </location>
</feature>
<protein>
    <submittedName>
        <fullName evidence="2">GNAT family N-acetyltransferase</fullName>
    </submittedName>
</protein>
<comment type="caution">
    <text evidence="2">The sequence shown here is derived from an EMBL/GenBank/DDBJ whole genome shotgun (WGS) entry which is preliminary data.</text>
</comment>
<organism evidence="2 3">
    <name type="scientific">Paracoccus caeni</name>
    <dbReference type="NCBI Taxonomy" id="657651"/>
    <lineage>
        <taxon>Bacteria</taxon>
        <taxon>Pseudomonadati</taxon>
        <taxon>Pseudomonadota</taxon>
        <taxon>Alphaproteobacteria</taxon>
        <taxon>Rhodobacterales</taxon>
        <taxon>Paracoccaceae</taxon>
        <taxon>Paracoccus</taxon>
    </lineage>
</organism>
<dbReference type="Gene3D" id="3.40.630.30">
    <property type="match status" value="1"/>
</dbReference>
<evidence type="ECO:0000259" key="1">
    <source>
        <dbReference type="PROSITE" id="PS51186"/>
    </source>
</evidence>
<dbReference type="InterPro" id="IPR016181">
    <property type="entry name" value="Acyl_CoA_acyltransferase"/>
</dbReference>
<keyword evidence="3" id="KW-1185">Reference proteome</keyword>
<sequence>MISLHPLDRGDIDRVAHIKLRPDQLVFAGTVADAVNTPPTMDLHEIRKDDLAIGLFRIDRAYSETYDFAGHGDLGLRGVILDAREQGKGSGTAAMQALRGYVSAAYPQAQNLYLTVNFRNPAAYAVYGKAGFLDEGGVWPEGEAGPQHIMRLELKAAPAPA</sequence>
<dbReference type="InterPro" id="IPR000182">
    <property type="entry name" value="GNAT_dom"/>
</dbReference>
<dbReference type="EMBL" id="JAEPRQ010000003">
    <property type="protein sequence ID" value="MBK4216326.1"/>
    <property type="molecule type" value="Genomic_DNA"/>
</dbReference>
<reference evidence="2" key="1">
    <citation type="submission" date="2021-01" db="EMBL/GenBank/DDBJ databases">
        <title>Paracoccus amoyensis sp. nov., isolated from the surface seawater along the coast of Xiamen Island, China.</title>
        <authorList>
            <person name="Lyu L."/>
        </authorList>
    </citation>
    <scope>NUCLEOTIDE SEQUENCE</scope>
    <source>
        <strain evidence="2">MJ17</strain>
    </source>
</reference>
<proteinExistence type="predicted"/>
<dbReference type="PROSITE" id="PS51186">
    <property type="entry name" value="GNAT"/>
    <property type="match status" value="1"/>
</dbReference>
<name>A0A934SG01_9RHOB</name>
<dbReference type="AlphaFoldDB" id="A0A934SG01"/>
<evidence type="ECO:0000313" key="3">
    <source>
        <dbReference type="Proteomes" id="UP000640485"/>
    </source>
</evidence>
<accession>A0A934SG01</accession>
<dbReference type="GO" id="GO:0016747">
    <property type="term" value="F:acyltransferase activity, transferring groups other than amino-acyl groups"/>
    <property type="evidence" value="ECO:0007669"/>
    <property type="project" value="InterPro"/>
</dbReference>
<dbReference type="SUPFAM" id="SSF55729">
    <property type="entry name" value="Acyl-CoA N-acyltransferases (Nat)"/>
    <property type="match status" value="1"/>
</dbReference>